<dbReference type="GO" id="GO:0007399">
    <property type="term" value="P:nervous system development"/>
    <property type="evidence" value="ECO:0007669"/>
    <property type="project" value="TreeGrafter"/>
</dbReference>
<evidence type="ECO:0000256" key="3">
    <source>
        <dbReference type="ARBA" id="ARBA00013064"/>
    </source>
</evidence>
<dbReference type="Pfam" id="PF00041">
    <property type="entry name" value="fn3"/>
    <property type="match status" value="2"/>
</dbReference>
<keyword evidence="7" id="KW-0677">Repeat</keyword>
<dbReference type="GO" id="GO:0016020">
    <property type="term" value="C:membrane"/>
    <property type="evidence" value="ECO:0007669"/>
    <property type="project" value="UniProtKB-SubCell"/>
</dbReference>
<evidence type="ECO:0000256" key="17">
    <source>
        <dbReference type="ARBA" id="ARBA00037573"/>
    </source>
</evidence>
<dbReference type="Gene3D" id="2.60.40.10">
    <property type="entry name" value="Immunoglobulins"/>
    <property type="match status" value="6"/>
</dbReference>
<evidence type="ECO:0000256" key="8">
    <source>
        <dbReference type="ARBA" id="ARBA00022801"/>
    </source>
</evidence>
<protein>
    <recommendedName>
        <fullName evidence="20">Interference hedgehog</fullName>
        <ecNumber evidence="3">3.1.3.48</ecNumber>
    </recommendedName>
</protein>
<comment type="function">
    <text evidence="17">Mediates response to the active Hedgehog (Hh) protein signal in embryos, functioning upstream or at the level of patched (ptc).</text>
</comment>
<evidence type="ECO:0000256" key="13">
    <source>
        <dbReference type="ARBA" id="ARBA00023157"/>
    </source>
</evidence>
<evidence type="ECO:0000313" key="27">
    <source>
        <dbReference type="EMBL" id="CAH1737775.1"/>
    </source>
</evidence>
<dbReference type="SMART" id="SM00408">
    <property type="entry name" value="IGc2"/>
    <property type="match status" value="4"/>
</dbReference>
<evidence type="ECO:0000256" key="14">
    <source>
        <dbReference type="ARBA" id="ARBA00023170"/>
    </source>
</evidence>
<feature type="compositionally biased region" description="Basic and acidic residues" evidence="22">
    <location>
        <begin position="817"/>
        <end position="827"/>
    </location>
</feature>
<keyword evidence="13" id="KW-1015">Disulfide bond</keyword>
<dbReference type="InterPro" id="IPR036179">
    <property type="entry name" value="Ig-like_dom_sf"/>
</dbReference>
<evidence type="ECO:0000256" key="15">
    <source>
        <dbReference type="ARBA" id="ARBA00023180"/>
    </source>
</evidence>
<feature type="domain" description="Ig-like" evidence="25">
    <location>
        <begin position="120"/>
        <end position="205"/>
    </location>
</feature>
<dbReference type="SUPFAM" id="SSF49265">
    <property type="entry name" value="Fibronectin type III"/>
    <property type="match status" value="1"/>
</dbReference>
<feature type="domain" description="Ig-like" evidence="25">
    <location>
        <begin position="9"/>
        <end position="110"/>
    </location>
</feature>
<feature type="domain" description="Ig-like" evidence="25">
    <location>
        <begin position="310"/>
        <end position="401"/>
    </location>
</feature>
<name>A0A9P0JD77_APHGO</name>
<keyword evidence="8" id="KW-0378">Hydrolase</keyword>
<dbReference type="GO" id="GO:0030154">
    <property type="term" value="P:cell differentiation"/>
    <property type="evidence" value="ECO:0007669"/>
    <property type="project" value="UniProtKB-ARBA"/>
</dbReference>
<evidence type="ECO:0000259" key="25">
    <source>
        <dbReference type="PROSITE" id="PS50835"/>
    </source>
</evidence>
<comment type="catalytic activity">
    <reaction evidence="21">
        <text>O-phospho-L-tyrosyl-[protein] + H2O = L-tyrosyl-[protein] + phosphate</text>
        <dbReference type="Rhea" id="RHEA:10684"/>
        <dbReference type="Rhea" id="RHEA-COMP:10136"/>
        <dbReference type="Rhea" id="RHEA-COMP:20101"/>
        <dbReference type="ChEBI" id="CHEBI:15377"/>
        <dbReference type="ChEBI" id="CHEBI:43474"/>
        <dbReference type="ChEBI" id="CHEBI:46858"/>
        <dbReference type="ChEBI" id="CHEBI:61978"/>
        <dbReference type="EC" id="3.1.3.48"/>
    </reaction>
</comment>
<dbReference type="InterPro" id="IPR013098">
    <property type="entry name" value="Ig_I-set"/>
</dbReference>
<feature type="region of interest" description="Disordered" evidence="22">
    <location>
        <begin position="803"/>
        <end position="827"/>
    </location>
</feature>
<dbReference type="EC" id="3.1.3.48" evidence="3"/>
<evidence type="ECO:0000256" key="1">
    <source>
        <dbReference type="ARBA" id="ARBA00004479"/>
    </source>
</evidence>
<dbReference type="GO" id="GO:0004725">
    <property type="term" value="F:protein tyrosine phosphatase activity"/>
    <property type="evidence" value="ECO:0007669"/>
    <property type="project" value="UniProtKB-EC"/>
</dbReference>
<feature type="domain" description="Fibronectin type-III" evidence="26">
    <location>
        <begin position="445"/>
        <end position="540"/>
    </location>
</feature>
<keyword evidence="14" id="KW-0675">Receptor</keyword>
<dbReference type="CDD" id="cd00063">
    <property type="entry name" value="FN3"/>
    <property type="match status" value="2"/>
</dbReference>
<evidence type="ECO:0000256" key="23">
    <source>
        <dbReference type="SAM" id="Phobius"/>
    </source>
</evidence>
<feature type="domain" description="Ig-like" evidence="25">
    <location>
        <begin position="219"/>
        <end position="305"/>
    </location>
</feature>
<dbReference type="InterPro" id="IPR003961">
    <property type="entry name" value="FN3_dom"/>
</dbReference>
<proteinExistence type="inferred from homology"/>
<comment type="similarity">
    <text evidence="2">Belongs to the protein-tyrosine phosphatase family. Receptor class 2A subfamily.</text>
</comment>
<feature type="signal peptide" evidence="24">
    <location>
        <begin position="1"/>
        <end position="22"/>
    </location>
</feature>
<keyword evidence="4" id="KW-0358">Heparin-binding</keyword>
<evidence type="ECO:0000256" key="22">
    <source>
        <dbReference type="SAM" id="MobiDB-lite"/>
    </source>
</evidence>
<evidence type="ECO:0000313" key="28">
    <source>
        <dbReference type="Proteomes" id="UP001154329"/>
    </source>
</evidence>
<feature type="chain" id="PRO_5040381912" description="Interference hedgehog" evidence="24">
    <location>
        <begin position="23"/>
        <end position="827"/>
    </location>
</feature>
<evidence type="ECO:0000256" key="4">
    <source>
        <dbReference type="ARBA" id="ARBA00022674"/>
    </source>
</evidence>
<dbReference type="PROSITE" id="PS50835">
    <property type="entry name" value="IG_LIKE"/>
    <property type="match status" value="4"/>
</dbReference>
<gene>
    <name evidence="27" type="ORF">APHIGO_LOCUS11226</name>
</gene>
<evidence type="ECO:0000256" key="19">
    <source>
        <dbReference type="ARBA" id="ARBA00038530"/>
    </source>
</evidence>
<evidence type="ECO:0000256" key="21">
    <source>
        <dbReference type="ARBA" id="ARBA00051722"/>
    </source>
</evidence>
<evidence type="ECO:0000256" key="6">
    <source>
        <dbReference type="ARBA" id="ARBA00022729"/>
    </source>
</evidence>
<dbReference type="Pfam" id="PF07679">
    <property type="entry name" value="I-set"/>
    <property type="match status" value="1"/>
</dbReference>
<evidence type="ECO:0000256" key="18">
    <source>
        <dbReference type="ARBA" id="ARBA00038144"/>
    </source>
</evidence>
<reference evidence="27" key="2">
    <citation type="submission" date="2022-10" db="EMBL/GenBank/DDBJ databases">
        <authorList>
            <consortium name="ENA_rothamsted_submissions"/>
            <consortium name="culmorum"/>
            <person name="King R."/>
        </authorList>
    </citation>
    <scope>NUCLEOTIDE SEQUENCE</scope>
</reference>
<keyword evidence="9" id="KW-0904">Protein phosphatase</keyword>
<evidence type="ECO:0000256" key="24">
    <source>
        <dbReference type="SAM" id="SignalP"/>
    </source>
</evidence>
<evidence type="ECO:0000256" key="16">
    <source>
        <dbReference type="ARBA" id="ARBA00023319"/>
    </source>
</evidence>
<accession>A0A9P0JD77</accession>
<dbReference type="InterPro" id="IPR036116">
    <property type="entry name" value="FN3_sf"/>
</dbReference>
<keyword evidence="5 23" id="KW-0812">Transmembrane</keyword>
<comment type="subunit">
    <text evidence="19">Homodimer. Heterotetramer; 2 iHog chains bind 2 hh chains when facilitated by heparin, heparin is required to promote high-affinity interactions between hh and iHog.</text>
</comment>
<evidence type="ECO:0000256" key="11">
    <source>
        <dbReference type="ARBA" id="ARBA00022989"/>
    </source>
</evidence>
<dbReference type="InterPro" id="IPR007110">
    <property type="entry name" value="Ig-like_dom"/>
</dbReference>
<dbReference type="SMART" id="SM00060">
    <property type="entry name" value="FN3"/>
    <property type="match status" value="2"/>
</dbReference>
<keyword evidence="12 23" id="KW-0472">Membrane</keyword>
<dbReference type="InterPro" id="IPR003599">
    <property type="entry name" value="Ig_sub"/>
</dbReference>
<dbReference type="Proteomes" id="UP001154329">
    <property type="component" value="Chromosome 4"/>
</dbReference>
<keyword evidence="10" id="KW-0654">Proteoglycan</keyword>
<evidence type="ECO:0000256" key="7">
    <source>
        <dbReference type="ARBA" id="ARBA00022737"/>
    </source>
</evidence>
<keyword evidence="11 23" id="KW-1133">Transmembrane helix</keyword>
<feature type="compositionally biased region" description="Basic residues" evidence="22">
    <location>
        <begin position="425"/>
        <end position="439"/>
    </location>
</feature>
<dbReference type="SMART" id="SM00409">
    <property type="entry name" value="IG"/>
    <property type="match status" value="4"/>
</dbReference>
<dbReference type="GO" id="GO:0098609">
    <property type="term" value="P:cell-cell adhesion"/>
    <property type="evidence" value="ECO:0007669"/>
    <property type="project" value="TreeGrafter"/>
</dbReference>
<organism evidence="27 28">
    <name type="scientific">Aphis gossypii</name>
    <name type="common">Cotton aphid</name>
    <dbReference type="NCBI Taxonomy" id="80765"/>
    <lineage>
        <taxon>Eukaryota</taxon>
        <taxon>Metazoa</taxon>
        <taxon>Ecdysozoa</taxon>
        <taxon>Arthropoda</taxon>
        <taxon>Hexapoda</taxon>
        <taxon>Insecta</taxon>
        <taxon>Pterygota</taxon>
        <taxon>Neoptera</taxon>
        <taxon>Paraneoptera</taxon>
        <taxon>Hemiptera</taxon>
        <taxon>Sternorrhyncha</taxon>
        <taxon>Aphidomorpha</taxon>
        <taxon>Aphidoidea</taxon>
        <taxon>Aphididae</taxon>
        <taxon>Aphidini</taxon>
        <taxon>Aphis</taxon>
        <taxon>Aphis</taxon>
    </lineage>
</organism>
<keyword evidence="28" id="KW-1185">Reference proteome</keyword>
<evidence type="ECO:0000256" key="20">
    <source>
        <dbReference type="ARBA" id="ARBA00041099"/>
    </source>
</evidence>
<dbReference type="PANTHER" id="PTHR44170">
    <property type="entry name" value="PROTEIN SIDEKICK"/>
    <property type="match status" value="1"/>
</dbReference>
<feature type="domain" description="Fibronectin type-III" evidence="26">
    <location>
        <begin position="547"/>
        <end position="641"/>
    </location>
</feature>
<comment type="similarity">
    <text evidence="18">Belongs to the immunoglobulin superfamily. IHOG family.</text>
</comment>
<dbReference type="InterPro" id="IPR003598">
    <property type="entry name" value="Ig_sub2"/>
</dbReference>
<evidence type="ECO:0000256" key="9">
    <source>
        <dbReference type="ARBA" id="ARBA00022912"/>
    </source>
</evidence>
<dbReference type="EMBL" id="OU899037">
    <property type="protein sequence ID" value="CAH1737775.1"/>
    <property type="molecule type" value="Genomic_DNA"/>
</dbReference>
<evidence type="ECO:0000256" key="10">
    <source>
        <dbReference type="ARBA" id="ARBA00022974"/>
    </source>
</evidence>
<evidence type="ECO:0000259" key="26">
    <source>
        <dbReference type="PROSITE" id="PS50853"/>
    </source>
</evidence>
<dbReference type="SUPFAM" id="SSF48726">
    <property type="entry name" value="Immunoglobulin"/>
    <property type="match status" value="4"/>
</dbReference>
<dbReference type="GO" id="GO:0009653">
    <property type="term" value="P:anatomical structure morphogenesis"/>
    <property type="evidence" value="ECO:0007669"/>
    <property type="project" value="UniProtKB-ARBA"/>
</dbReference>
<keyword evidence="6 24" id="KW-0732">Signal</keyword>
<comment type="subcellular location">
    <subcellularLocation>
        <location evidence="1">Membrane</location>
        <topology evidence="1">Single-pass type I membrane protein</topology>
    </subcellularLocation>
</comment>
<keyword evidence="15" id="KW-0325">Glycoprotein</keyword>
<sequence length="827" mass="91547">MIYWGVLIPILIILEFSRNTSAIGIYFIRSPESLVAPLHDEVVFDCTLNINVDNIKWLHNSKDFIHPAPIHTNSNSRLVVKVESIAETGDYQCVATIGASSLASTAATLSLATLKEFDNRSLLLSDDKFKITPGNTVALNCGKPIQSDPPALIQYYKNGQPLLRTTPVTSAGSVLLKNIQSEHTGHYTCSATNNILSQVVNSSMSLYLDVRSSHAALSPRFISKPSSLYIAQKYSNVSIECAPYGEPVPTVKWLGVHKNILINDNKTIIESGLLTIRNLSIEDSGVYDCIAENSYGKISHSITLQVQELPYVKNGPSETVVIDEGSSETLKCEAMGTPMPKIIWYLNGKPVNDTNILVKGSVLTLNNTKKYQAGFIQCFACNILGCSYWAAMIQVNPKQITQLTSQQHYYEDSTTRSPQRDRKDRNHKGKGRKKDKKKKGNEMVPPSQPNVTRLTENSVMVRWFVPPNDGLQIQFFKLQYKEVGGSWNTSSDDIQMHIRCYQVDKLLPDHYYIFRVAAVYSNADNKSGPTSKHFFLSRGPPNRSLIPPTLVSARAVDSTSILLEWEYLNSVLAPVQGFYVYYRATSTAGDYTKAIVDGQDTRVFVVTHLTPDTSYDLKLQSFTVHEASNFSTILTHKTFGEPKTSTDTPKWTDNIPDNVANNNNVYSTISGVKSLYVLLGAVAAVIGAIVLLIFFTVCIYSKRMSSHSNSPELNKSSEAVSGLEPLSMNGFALKNGKMVNGCTLPMSSDNTHGHTHPPNGYVIHPINITSNPLAPDAKNAIEISYLANHNNNCSENEINSLPRQAMPLPTDTQRTWHSKDAKDENYV</sequence>
<keyword evidence="16" id="KW-0393">Immunoglobulin domain</keyword>
<feature type="region of interest" description="Disordered" evidence="22">
    <location>
        <begin position="409"/>
        <end position="451"/>
    </location>
</feature>
<evidence type="ECO:0000256" key="2">
    <source>
        <dbReference type="ARBA" id="ARBA00010504"/>
    </source>
</evidence>
<evidence type="ECO:0000256" key="12">
    <source>
        <dbReference type="ARBA" id="ARBA00023136"/>
    </source>
</evidence>
<dbReference type="InterPro" id="IPR013783">
    <property type="entry name" value="Ig-like_fold"/>
</dbReference>
<dbReference type="FunFam" id="2.60.40.10:FF:000010">
    <property type="entry name" value="receptor-type tyrosine-protein phosphatase delta isoform X1"/>
    <property type="match status" value="1"/>
</dbReference>
<feature type="compositionally biased region" description="Basic and acidic residues" evidence="22">
    <location>
        <begin position="409"/>
        <end position="424"/>
    </location>
</feature>
<evidence type="ECO:0000256" key="5">
    <source>
        <dbReference type="ARBA" id="ARBA00022692"/>
    </source>
</evidence>
<dbReference type="Pfam" id="PF13927">
    <property type="entry name" value="Ig_3"/>
    <property type="match status" value="1"/>
</dbReference>
<reference evidence="27" key="1">
    <citation type="submission" date="2022-02" db="EMBL/GenBank/DDBJ databases">
        <authorList>
            <person name="King R."/>
        </authorList>
    </citation>
    <scope>NUCLEOTIDE SEQUENCE</scope>
</reference>
<dbReference type="PROSITE" id="PS50853">
    <property type="entry name" value="FN3"/>
    <property type="match status" value="2"/>
</dbReference>
<dbReference type="PANTHER" id="PTHR44170:SF33">
    <property type="entry name" value="BROTHER OF IHOG, ISOFORM G-RELATED"/>
    <property type="match status" value="1"/>
</dbReference>
<dbReference type="AlphaFoldDB" id="A0A9P0JD77"/>
<feature type="transmembrane region" description="Helical" evidence="23">
    <location>
        <begin position="675"/>
        <end position="700"/>
    </location>
</feature>
<dbReference type="Pfam" id="PF13895">
    <property type="entry name" value="Ig_2"/>
    <property type="match status" value="1"/>
</dbReference>